<reference evidence="1 2" key="1">
    <citation type="journal article" date="2015" name="Genome Announc.">
        <title>Thirty-Two Complete Genome Assemblies of Nine Yersinia Species, Including Y. pestis, Y. pseudotuberculosis, and Y. enterocolitica.</title>
        <authorList>
            <person name="Johnson S.L."/>
            <person name="Daligault H.E."/>
            <person name="Davenport K.W."/>
            <person name="Jaissle J."/>
            <person name="Frey K.G."/>
            <person name="Ladner J.T."/>
            <person name="Broomall S.M."/>
            <person name="Bishop-Lilly K.A."/>
            <person name="Bruce D.C."/>
            <person name="Coyne S.R."/>
            <person name="Gibbons H.S."/>
            <person name="Lo C.C."/>
            <person name="Munk A.C."/>
            <person name="Rosenzweig C.N."/>
            <person name="Koroleva G.I."/>
            <person name="Palacios G.F."/>
            <person name="Redden C.L."/>
            <person name="Xu Y."/>
            <person name="Minogue T.D."/>
            <person name="Chain P.S."/>
        </authorList>
    </citation>
    <scope>NUCLEOTIDE SEQUENCE [LARGE SCALE GENOMIC DNA]</scope>
    <source>
        <strain evidence="1 2">Y231</strain>
    </source>
</reference>
<keyword evidence="2" id="KW-1185">Reference proteome</keyword>
<protein>
    <submittedName>
        <fullName evidence="1">Uncharacterized protein</fullName>
    </submittedName>
</protein>
<evidence type="ECO:0000313" key="2">
    <source>
        <dbReference type="Proteomes" id="UP000031883"/>
    </source>
</evidence>
<dbReference type="Proteomes" id="UP000031883">
    <property type="component" value="Chromosome"/>
</dbReference>
<accession>A0ABN4FCE4</accession>
<name>A0ABN4FCE4_9GAMM</name>
<dbReference type="EMBL" id="CP009997">
    <property type="protein sequence ID" value="AJJ35021.1"/>
    <property type="molecule type" value="Genomic_DNA"/>
</dbReference>
<proteinExistence type="predicted"/>
<evidence type="ECO:0000313" key="1">
    <source>
        <dbReference type="EMBL" id="AJJ35021.1"/>
    </source>
</evidence>
<sequence length="45" mass="5204">MRQNAVFPFNLGSEIMTGDRVMLNYRPHVNDGKCNASFGYRNILR</sequence>
<organism evidence="1 2">
    <name type="scientific">Yersinia rochesterensis</name>
    <dbReference type="NCBI Taxonomy" id="1604335"/>
    <lineage>
        <taxon>Bacteria</taxon>
        <taxon>Pseudomonadati</taxon>
        <taxon>Pseudomonadota</taxon>
        <taxon>Gammaproteobacteria</taxon>
        <taxon>Enterobacterales</taxon>
        <taxon>Yersiniaceae</taxon>
        <taxon>Yersinia</taxon>
    </lineage>
</organism>
<gene>
    <name evidence="1" type="ORF">CH54_3105</name>
</gene>